<dbReference type="GO" id="GO:0003677">
    <property type="term" value="F:DNA binding"/>
    <property type="evidence" value="ECO:0007669"/>
    <property type="project" value="InterPro"/>
</dbReference>
<feature type="binding site" evidence="7">
    <location>
        <position position="180"/>
    </location>
    <ligand>
        <name>Zn(2+)</name>
        <dbReference type="ChEBI" id="CHEBI:29105"/>
        <label>2</label>
    </ligand>
</feature>
<dbReference type="PROSITE" id="PS51432">
    <property type="entry name" value="AP_NUCLEASE_F2_4"/>
    <property type="match status" value="1"/>
</dbReference>
<dbReference type="PANTHER" id="PTHR21445:SF0">
    <property type="entry name" value="APURINIC-APYRIMIDINIC ENDONUCLEASE"/>
    <property type="match status" value="1"/>
</dbReference>
<feature type="binding site" evidence="7">
    <location>
        <position position="71"/>
    </location>
    <ligand>
        <name>Zn(2+)</name>
        <dbReference type="ChEBI" id="CHEBI:29105"/>
        <label>1</label>
    </ligand>
</feature>
<feature type="binding site" evidence="7">
    <location>
        <position position="147"/>
    </location>
    <ligand>
        <name>Zn(2+)</name>
        <dbReference type="ChEBI" id="CHEBI:29105"/>
        <label>2</label>
    </ligand>
</feature>
<evidence type="ECO:0000256" key="1">
    <source>
        <dbReference type="ARBA" id="ARBA00005340"/>
    </source>
</evidence>
<evidence type="ECO:0000256" key="7">
    <source>
        <dbReference type="HAMAP-Rule" id="MF_00152"/>
    </source>
</evidence>
<keyword evidence="6 7" id="KW-0234">DNA repair</keyword>
<dbReference type="InterPro" id="IPR001719">
    <property type="entry name" value="AP_endonuc_2"/>
</dbReference>
<dbReference type="RefSeq" id="WP_106363515.1">
    <property type="nucleotide sequence ID" value="NZ_PVTJ01000003.1"/>
</dbReference>
<dbReference type="InterPro" id="IPR036237">
    <property type="entry name" value="Xyl_isomerase-like_sf"/>
</dbReference>
<keyword evidence="4 7" id="KW-0378">Hydrolase</keyword>
<evidence type="ECO:0000259" key="8">
    <source>
        <dbReference type="Pfam" id="PF01261"/>
    </source>
</evidence>
<dbReference type="Pfam" id="PF01261">
    <property type="entry name" value="AP_endonuc_2"/>
    <property type="match status" value="1"/>
</dbReference>
<dbReference type="OrthoDB" id="9805666at2"/>
<dbReference type="GO" id="GO:0008270">
    <property type="term" value="F:zinc ion binding"/>
    <property type="evidence" value="ECO:0007669"/>
    <property type="project" value="UniProtKB-UniRule"/>
</dbReference>
<dbReference type="PROSITE" id="PS00730">
    <property type="entry name" value="AP_NUCLEASE_F2_2"/>
    <property type="match status" value="1"/>
</dbReference>
<keyword evidence="3 7" id="KW-0227">DNA damage</keyword>
<dbReference type="SMART" id="SM00518">
    <property type="entry name" value="AP2Ec"/>
    <property type="match status" value="1"/>
</dbReference>
<dbReference type="GO" id="GO:0008081">
    <property type="term" value="F:phosphoric diester hydrolase activity"/>
    <property type="evidence" value="ECO:0007669"/>
    <property type="project" value="TreeGrafter"/>
</dbReference>
<keyword evidence="7" id="KW-0540">Nuclease</keyword>
<evidence type="ECO:0000313" key="10">
    <source>
        <dbReference type="Proteomes" id="UP000238176"/>
    </source>
</evidence>
<comment type="cofactor">
    <cofactor evidence="7">
        <name>Zn(2+)</name>
        <dbReference type="ChEBI" id="CHEBI:29105"/>
    </cofactor>
    <text evidence="7">Binds 3 Zn(2+) ions.</text>
</comment>
<feature type="binding site" evidence="7">
    <location>
        <position position="262"/>
    </location>
    <ligand>
        <name>Zn(2+)</name>
        <dbReference type="ChEBI" id="CHEBI:29105"/>
        <label>2</label>
    </ligand>
</feature>
<dbReference type="AlphaFoldDB" id="A0A2T0UNU3"/>
<dbReference type="HAMAP" id="MF_00152">
    <property type="entry name" value="Nfo"/>
    <property type="match status" value="1"/>
</dbReference>
<dbReference type="EMBL" id="PVTJ01000003">
    <property type="protein sequence ID" value="PRY59591.1"/>
    <property type="molecule type" value="Genomic_DNA"/>
</dbReference>
<evidence type="ECO:0000256" key="3">
    <source>
        <dbReference type="ARBA" id="ARBA00022763"/>
    </source>
</evidence>
<feature type="binding site" evidence="7">
    <location>
        <position position="217"/>
    </location>
    <ligand>
        <name>Zn(2+)</name>
        <dbReference type="ChEBI" id="CHEBI:29105"/>
        <label>2</label>
    </ligand>
</feature>
<evidence type="ECO:0000313" key="9">
    <source>
        <dbReference type="EMBL" id="PRY59591.1"/>
    </source>
</evidence>
<organism evidence="9 10">
    <name type="scientific">Glycomyces artemisiae</name>
    <dbReference type="NCBI Taxonomy" id="1076443"/>
    <lineage>
        <taxon>Bacteria</taxon>
        <taxon>Bacillati</taxon>
        <taxon>Actinomycetota</taxon>
        <taxon>Actinomycetes</taxon>
        <taxon>Glycomycetales</taxon>
        <taxon>Glycomycetaceae</taxon>
        <taxon>Glycomyces</taxon>
    </lineage>
</organism>
<keyword evidence="7 9" id="KW-0255">Endonuclease</keyword>
<proteinExistence type="inferred from homology"/>
<dbReference type="Proteomes" id="UP000238176">
    <property type="component" value="Unassembled WGS sequence"/>
</dbReference>
<keyword evidence="5 7" id="KW-0862">Zinc</keyword>
<dbReference type="PANTHER" id="PTHR21445">
    <property type="entry name" value="ENDONUCLEASE IV ENDODEOXYRIBONUCLEASE IV"/>
    <property type="match status" value="1"/>
</dbReference>
<dbReference type="PROSITE" id="PS00729">
    <property type="entry name" value="AP_NUCLEASE_F2_1"/>
    <property type="match status" value="1"/>
</dbReference>
<dbReference type="InterPro" id="IPR013022">
    <property type="entry name" value="Xyl_isomerase-like_TIM-brl"/>
</dbReference>
<dbReference type="GO" id="GO:0006284">
    <property type="term" value="P:base-excision repair"/>
    <property type="evidence" value="ECO:0007669"/>
    <property type="project" value="TreeGrafter"/>
</dbReference>
<dbReference type="PROSITE" id="PS00731">
    <property type="entry name" value="AP_NUCLEASE_F2_3"/>
    <property type="match status" value="1"/>
</dbReference>
<dbReference type="EC" id="3.1.21.2" evidence="7"/>
<feature type="binding site" evidence="7">
    <location>
        <position position="111"/>
    </location>
    <ligand>
        <name>Zn(2+)</name>
        <dbReference type="ChEBI" id="CHEBI:29105"/>
        <label>1</label>
    </ligand>
</feature>
<protein>
    <recommendedName>
        <fullName evidence="7">Probable endonuclease 4</fullName>
        <ecNumber evidence="7">3.1.21.2</ecNumber>
    </recommendedName>
    <alternativeName>
        <fullName evidence="7">Endodeoxyribonuclease IV</fullName>
    </alternativeName>
    <alternativeName>
        <fullName evidence="7">Endonuclease IV</fullName>
    </alternativeName>
</protein>
<accession>A0A2T0UNU3</accession>
<reference evidence="9 10" key="1">
    <citation type="submission" date="2018-03" db="EMBL/GenBank/DDBJ databases">
        <title>Genomic Encyclopedia of Type Strains, Phase III (KMG-III): the genomes of soil and plant-associated and newly described type strains.</title>
        <authorList>
            <person name="Whitman W."/>
        </authorList>
    </citation>
    <scope>NUCLEOTIDE SEQUENCE [LARGE SCALE GENOMIC DNA]</scope>
    <source>
        <strain evidence="9 10">CGMCC 4.7067</strain>
    </source>
</reference>
<dbReference type="NCBIfam" id="TIGR00587">
    <property type="entry name" value="nfo"/>
    <property type="match status" value="1"/>
</dbReference>
<feature type="binding site" evidence="7">
    <location>
        <position position="230"/>
    </location>
    <ligand>
        <name>Zn(2+)</name>
        <dbReference type="ChEBI" id="CHEBI:29105"/>
        <label>3</label>
    </ligand>
</feature>
<dbReference type="Gene3D" id="3.20.20.150">
    <property type="entry name" value="Divalent-metal-dependent TIM barrel enzymes"/>
    <property type="match status" value="1"/>
</dbReference>
<evidence type="ECO:0000256" key="2">
    <source>
        <dbReference type="ARBA" id="ARBA00022723"/>
    </source>
</evidence>
<feature type="binding site" evidence="7">
    <location>
        <position position="232"/>
    </location>
    <ligand>
        <name>Zn(2+)</name>
        <dbReference type="ChEBI" id="CHEBI:29105"/>
        <label>3</label>
    </ligand>
</feature>
<feature type="binding site" evidence="7">
    <location>
        <position position="147"/>
    </location>
    <ligand>
        <name>Zn(2+)</name>
        <dbReference type="ChEBI" id="CHEBI:29105"/>
        <label>1</label>
    </ligand>
</feature>
<dbReference type="GO" id="GO:0003906">
    <property type="term" value="F:DNA-(apurinic or apyrimidinic site) endonuclease activity"/>
    <property type="evidence" value="ECO:0007669"/>
    <property type="project" value="TreeGrafter"/>
</dbReference>
<comment type="similarity">
    <text evidence="1 7">Belongs to the AP endonuclease 2 family.</text>
</comment>
<gene>
    <name evidence="7" type="primary">nfo</name>
    <name evidence="9" type="ORF">B0I28_10365</name>
</gene>
<dbReference type="GO" id="GO:0008833">
    <property type="term" value="F:deoxyribonuclease IV (phage-T4-induced) activity"/>
    <property type="evidence" value="ECO:0007669"/>
    <property type="project" value="UniProtKB-UniRule"/>
</dbReference>
<sequence length="279" mass="29541">MAAKKRPIGAHVPVGGGLVKKGLAEADAIGAEVIQIFIGSPRGWALPRVEASLAERFRNECAERKLPVYVHASYLLNLASPDKDALQKSVEHLRAALVESAKLGAVGVVVHAGSSKDGDRDAALRRIGPAYRAVLDNAPDSVRLLVEPTAGASNAMAHTFETTAEYLDAVGIREVGLCLDTCHLHAAGEPLADAKALAASLKTLTDDIGPGRIGLVHYNDSRDPQGSRRDRHATLGEGLLGDRGLRAAARTPLLKDIPLVTETDTREHDVAYAKKLARG</sequence>
<feature type="binding site" evidence="7">
    <location>
        <position position="183"/>
    </location>
    <ligand>
        <name>Zn(2+)</name>
        <dbReference type="ChEBI" id="CHEBI:29105"/>
        <label>3</label>
    </ligand>
</feature>
<feature type="domain" description="Xylose isomerase-like TIM barrel" evidence="8">
    <location>
        <begin position="24"/>
        <end position="269"/>
    </location>
</feature>
<comment type="caution">
    <text evidence="9">The sequence shown here is derived from an EMBL/GenBank/DDBJ whole genome shotgun (WGS) entry which is preliminary data.</text>
</comment>
<keyword evidence="2 7" id="KW-0479">Metal-binding</keyword>
<evidence type="ECO:0000256" key="5">
    <source>
        <dbReference type="ARBA" id="ARBA00022833"/>
    </source>
</evidence>
<name>A0A2T0UNU3_9ACTN</name>
<comment type="function">
    <text evidence="7">Endonuclease IV plays a role in DNA repair. It cleaves phosphodiester bonds at apurinic or apyrimidinic (AP) sites, generating a 3'-hydroxyl group and a 5'-terminal sugar phosphate.</text>
</comment>
<keyword evidence="10" id="KW-1185">Reference proteome</keyword>
<dbReference type="CDD" id="cd00019">
    <property type="entry name" value="AP2Ec"/>
    <property type="match status" value="1"/>
</dbReference>
<evidence type="ECO:0000256" key="6">
    <source>
        <dbReference type="ARBA" id="ARBA00023204"/>
    </source>
</evidence>
<comment type="catalytic activity">
    <reaction evidence="7">
        <text>Endonucleolytic cleavage to 5'-phosphooligonucleotide end-products.</text>
        <dbReference type="EC" id="3.1.21.2"/>
    </reaction>
</comment>
<evidence type="ECO:0000256" key="4">
    <source>
        <dbReference type="ARBA" id="ARBA00022801"/>
    </source>
</evidence>
<dbReference type="SUPFAM" id="SSF51658">
    <property type="entry name" value="Xylose isomerase-like"/>
    <property type="match status" value="1"/>
</dbReference>
<dbReference type="InterPro" id="IPR018246">
    <property type="entry name" value="AP_endonuc_F2_Zn_BS"/>
</dbReference>